<accession>A0A8I0KIK7</accession>
<organism evidence="2 5">
    <name type="scientific">Aeromicrobium tamlense</name>
    <dbReference type="NCBI Taxonomy" id="375541"/>
    <lineage>
        <taxon>Bacteria</taxon>
        <taxon>Bacillati</taxon>
        <taxon>Actinomycetota</taxon>
        <taxon>Actinomycetes</taxon>
        <taxon>Propionibacteriales</taxon>
        <taxon>Nocardioidaceae</taxon>
        <taxon>Aeromicrobium</taxon>
    </lineage>
</organism>
<sequence length="178" mass="19088">MRVDRPVAYRWVGAEAIVLLLGSALFAAGYWWTHPTVLAQGGQEGESLTVGQTHVISVVDHLSGVDETVKVLDIAPRVVRDETAARFGFLTCVLKDANGGLGSGEERDIADFCATTGPTARRTFGQDGRRSQILMTVTATRPGRLTIDGADVTYRRSGRHLCQTGTQAAGSLVEMTAR</sequence>
<dbReference type="EMBL" id="JACWMT010000004">
    <property type="protein sequence ID" value="MBD1272256.1"/>
    <property type="molecule type" value="Genomic_DNA"/>
</dbReference>
<evidence type="ECO:0000256" key="1">
    <source>
        <dbReference type="SAM" id="Phobius"/>
    </source>
</evidence>
<evidence type="ECO:0000313" key="5">
    <source>
        <dbReference type="Proteomes" id="UP000659061"/>
    </source>
</evidence>
<reference evidence="3 4" key="1">
    <citation type="submission" date="2020-07" db="EMBL/GenBank/DDBJ databases">
        <title>Sequencing the genomes of 1000 actinobacteria strains.</title>
        <authorList>
            <person name="Klenk H.-P."/>
        </authorList>
    </citation>
    <scope>NUCLEOTIDE SEQUENCE [LARGE SCALE GENOMIC DNA]</scope>
    <source>
        <strain evidence="3 4">DSM 19087</strain>
    </source>
</reference>
<proteinExistence type="predicted"/>
<protein>
    <submittedName>
        <fullName evidence="2">Uncharacterized protein</fullName>
    </submittedName>
</protein>
<name>A0A8I0KIK7_9ACTN</name>
<keyword evidence="1" id="KW-1133">Transmembrane helix</keyword>
<dbReference type="Proteomes" id="UP000587211">
    <property type="component" value="Unassembled WGS sequence"/>
</dbReference>
<dbReference type="Proteomes" id="UP000659061">
    <property type="component" value="Unassembled WGS sequence"/>
</dbReference>
<reference evidence="2" key="2">
    <citation type="submission" date="2020-09" db="EMBL/GenBank/DDBJ databases">
        <title>Novel species in genus Aeromicrobium.</title>
        <authorList>
            <person name="Zhang G."/>
        </authorList>
    </citation>
    <scope>NUCLEOTIDE SEQUENCE</scope>
    <source>
        <strain evidence="2">SSW1-57</strain>
    </source>
</reference>
<evidence type="ECO:0000313" key="3">
    <source>
        <dbReference type="EMBL" id="NYI38548.1"/>
    </source>
</evidence>
<comment type="caution">
    <text evidence="2">The sequence shown here is derived from an EMBL/GenBank/DDBJ whole genome shotgun (WGS) entry which is preliminary data.</text>
</comment>
<evidence type="ECO:0000313" key="4">
    <source>
        <dbReference type="Proteomes" id="UP000587211"/>
    </source>
</evidence>
<dbReference type="AlphaFoldDB" id="A0A8I0KIK7"/>
<keyword evidence="1" id="KW-0812">Transmembrane</keyword>
<gene>
    <name evidence="3" type="ORF">BJ975_001923</name>
    <name evidence="2" type="ORF">IDH50_18570</name>
</gene>
<evidence type="ECO:0000313" key="2">
    <source>
        <dbReference type="EMBL" id="MBD1272256.1"/>
    </source>
</evidence>
<dbReference type="EMBL" id="JACBZN010000001">
    <property type="protein sequence ID" value="NYI38548.1"/>
    <property type="molecule type" value="Genomic_DNA"/>
</dbReference>
<keyword evidence="4" id="KW-1185">Reference proteome</keyword>
<feature type="transmembrane region" description="Helical" evidence="1">
    <location>
        <begin position="12"/>
        <end position="32"/>
    </location>
</feature>
<dbReference type="RefSeq" id="WP_179425362.1">
    <property type="nucleotide sequence ID" value="NZ_BAAAMP010000020.1"/>
</dbReference>
<keyword evidence="1" id="KW-0472">Membrane</keyword>